<dbReference type="EMBL" id="JBANRG010000060">
    <property type="protein sequence ID" value="KAK7441992.1"/>
    <property type="molecule type" value="Genomic_DNA"/>
</dbReference>
<sequence length="451" mass="51760">MSDYTQPLTSNRHAVPSAPWPWINLHDEVDAHQLTSVAPPIPPLCNHDNCGGCWRGYPQSRFPNWTSSQVRRSGIHKAVHDYNREQTCKIYHVDVDNRGLFNDAGITSVTEESQNEYWEQLTREERPDNLRVRALFIDNLSGPVLQMLGAKYNIEPFFFSSSLSWIPSRFQEEVREATGDHVTITLTFLRTMIPRDDPDNASRISTTESLGSEEDESDRVIDIHAPLFLHSGPDKGDSCYLAIDLLSVHLIRNTEGNTLISYHPADKEATSASYLHERIRFAGQSVYWQSIFQKSSDPTFLLLIFIWHAMYAWDEAMEKFYSYICYLESKLFLSSSIRIIKTIHIVRAYYFHYTSLLEDFRESALFILKTPNPAMNSAAFAEEERIYSRRLLERECGILLSTIGRLEARKNMHEKRLENVVNLAFSMTTILNAEATLKDSTGLCLIPTFAI</sequence>
<keyword evidence="3" id="KW-1185">Reference proteome</keyword>
<name>A0ABR1IV17_9AGAR</name>
<feature type="region of interest" description="Disordered" evidence="1">
    <location>
        <begin position="197"/>
        <end position="217"/>
    </location>
</feature>
<gene>
    <name evidence="2" type="ORF">VKT23_016270</name>
</gene>
<organism evidence="2 3">
    <name type="scientific">Marasmiellus scandens</name>
    <dbReference type="NCBI Taxonomy" id="2682957"/>
    <lineage>
        <taxon>Eukaryota</taxon>
        <taxon>Fungi</taxon>
        <taxon>Dikarya</taxon>
        <taxon>Basidiomycota</taxon>
        <taxon>Agaricomycotina</taxon>
        <taxon>Agaricomycetes</taxon>
        <taxon>Agaricomycetidae</taxon>
        <taxon>Agaricales</taxon>
        <taxon>Marasmiineae</taxon>
        <taxon>Omphalotaceae</taxon>
        <taxon>Marasmiellus</taxon>
    </lineage>
</organism>
<comment type="caution">
    <text evidence="2">The sequence shown here is derived from an EMBL/GenBank/DDBJ whole genome shotgun (WGS) entry which is preliminary data.</text>
</comment>
<evidence type="ECO:0000313" key="2">
    <source>
        <dbReference type="EMBL" id="KAK7441992.1"/>
    </source>
</evidence>
<proteinExistence type="predicted"/>
<evidence type="ECO:0000313" key="3">
    <source>
        <dbReference type="Proteomes" id="UP001498398"/>
    </source>
</evidence>
<dbReference type="Proteomes" id="UP001498398">
    <property type="component" value="Unassembled WGS sequence"/>
</dbReference>
<protein>
    <submittedName>
        <fullName evidence="2">Uncharacterized protein</fullName>
    </submittedName>
</protein>
<evidence type="ECO:0000256" key="1">
    <source>
        <dbReference type="SAM" id="MobiDB-lite"/>
    </source>
</evidence>
<accession>A0ABR1IV17</accession>
<reference evidence="2 3" key="1">
    <citation type="submission" date="2024-01" db="EMBL/GenBank/DDBJ databases">
        <title>A draft genome for the cacao thread blight pathogen Marasmiellus scandens.</title>
        <authorList>
            <person name="Baruah I.K."/>
            <person name="Leung J."/>
            <person name="Bukari Y."/>
            <person name="Amoako-Attah I."/>
            <person name="Meinhardt L.W."/>
            <person name="Bailey B.A."/>
            <person name="Cohen S.P."/>
        </authorList>
    </citation>
    <scope>NUCLEOTIDE SEQUENCE [LARGE SCALE GENOMIC DNA]</scope>
    <source>
        <strain evidence="2 3">GH-19</strain>
    </source>
</reference>